<keyword evidence="1" id="KW-1133">Transmembrane helix</keyword>
<dbReference type="EMBL" id="CP040710">
    <property type="protein sequence ID" value="QCW99376.1"/>
    <property type="molecule type" value="Genomic_DNA"/>
</dbReference>
<gene>
    <name evidence="2" type="ORF">FGM00_04340</name>
</gene>
<evidence type="ECO:0008006" key="4">
    <source>
        <dbReference type="Google" id="ProtNLM"/>
    </source>
</evidence>
<keyword evidence="1" id="KW-0812">Transmembrane</keyword>
<dbReference type="AlphaFoldDB" id="A0A5B7SLQ9"/>
<evidence type="ECO:0000313" key="3">
    <source>
        <dbReference type="Proteomes" id="UP000310017"/>
    </source>
</evidence>
<keyword evidence="1" id="KW-0472">Membrane</keyword>
<proteinExistence type="predicted"/>
<name>A0A5B7SLQ9_9FLAO</name>
<organism evidence="2 3">
    <name type="scientific">Aggregatimonas sangjinii</name>
    <dbReference type="NCBI Taxonomy" id="2583587"/>
    <lineage>
        <taxon>Bacteria</taxon>
        <taxon>Pseudomonadati</taxon>
        <taxon>Bacteroidota</taxon>
        <taxon>Flavobacteriia</taxon>
        <taxon>Flavobacteriales</taxon>
        <taxon>Flavobacteriaceae</taxon>
        <taxon>Aggregatimonas</taxon>
    </lineage>
</organism>
<feature type="transmembrane region" description="Helical" evidence="1">
    <location>
        <begin position="52"/>
        <end position="69"/>
    </location>
</feature>
<keyword evidence="3" id="KW-1185">Reference proteome</keyword>
<protein>
    <recommendedName>
        <fullName evidence="4">DUF4179 domain-containing protein</fullName>
    </recommendedName>
</protein>
<dbReference type="RefSeq" id="WP_138851729.1">
    <property type="nucleotide sequence ID" value="NZ_CP040710.1"/>
</dbReference>
<dbReference type="Proteomes" id="UP000310017">
    <property type="component" value="Chromosome"/>
</dbReference>
<evidence type="ECO:0000256" key="1">
    <source>
        <dbReference type="SAM" id="Phobius"/>
    </source>
</evidence>
<reference evidence="2 3" key="1">
    <citation type="submission" date="2019-05" db="EMBL/GenBank/DDBJ databases">
        <title>Genome sequencing of F202Z8.</title>
        <authorList>
            <person name="Kwon Y.M."/>
        </authorList>
    </citation>
    <scope>NUCLEOTIDE SEQUENCE [LARGE SCALE GENOMIC DNA]</scope>
    <source>
        <strain evidence="2 3">F202Z8</strain>
    </source>
</reference>
<sequence>MYKEIERLLNKANGALDTETPETGHRERFLRRLETVGEATPIRRTKKWYKPLSIAASFAVLIAIGIGIFNRTPPTLEEQVANISPEVANTEYYFASLIEERITSLQSQSTPETEQLIDDTMKQLQKLKVDYKKLEKDLLDGGNSKLILSAMITNFQTRIDLLQDVLNKTETIKNLKKQNDTNFTI</sequence>
<dbReference type="KEGG" id="asag:FGM00_04340"/>
<accession>A0A5B7SLQ9</accession>
<evidence type="ECO:0000313" key="2">
    <source>
        <dbReference type="EMBL" id="QCW99376.1"/>
    </source>
</evidence>
<dbReference type="OrthoDB" id="1143801at2"/>